<dbReference type="AlphaFoldDB" id="A0AAP6MLC5"/>
<proteinExistence type="predicted"/>
<protein>
    <submittedName>
        <fullName evidence="3">DUF4382 domain-containing protein</fullName>
    </submittedName>
</protein>
<keyword evidence="4" id="KW-1185">Reference proteome</keyword>
<reference evidence="3 4" key="1">
    <citation type="submission" date="2023-12" db="EMBL/GenBank/DDBJ databases">
        <title>Whole-genome sequencing of halo(alkali)philic microorganisms from hypersaline lakes.</title>
        <authorList>
            <person name="Sorokin D.Y."/>
            <person name="Merkel A.Y."/>
            <person name="Messina E."/>
            <person name="Yakimov M."/>
        </authorList>
    </citation>
    <scope>NUCLEOTIDE SEQUENCE [LARGE SCALE GENOMIC DNA]</scope>
    <source>
        <strain evidence="3 4">AB-CW1</strain>
    </source>
</reference>
<accession>A0AAP6MLC5</accession>
<evidence type="ECO:0000313" key="4">
    <source>
        <dbReference type="Proteomes" id="UP001302316"/>
    </source>
</evidence>
<dbReference type="EMBL" id="JAYGII010000013">
    <property type="protein sequence ID" value="MEA5445695.1"/>
    <property type="molecule type" value="Genomic_DNA"/>
</dbReference>
<comment type="caution">
    <text evidence="3">The sequence shown here is derived from an EMBL/GenBank/DDBJ whole genome shotgun (WGS) entry which is preliminary data.</text>
</comment>
<feature type="domain" description="DUF4382" evidence="2">
    <location>
        <begin position="30"/>
        <end position="176"/>
    </location>
</feature>
<dbReference type="PROSITE" id="PS51257">
    <property type="entry name" value="PROKAR_LIPOPROTEIN"/>
    <property type="match status" value="1"/>
</dbReference>
<evidence type="ECO:0000259" key="2">
    <source>
        <dbReference type="Pfam" id="PF14321"/>
    </source>
</evidence>
<dbReference type="InterPro" id="IPR025491">
    <property type="entry name" value="DUF4382"/>
</dbReference>
<organism evidence="3 4">
    <name type="scientific">Natronospira elongata</name>
    <dbReference type="NCBI Taxonomy" id="3110268"/>
    <lineage>
        <taxon>Bacteria</taxon>
        <taxon>Pseudomonadati</taxon>
        <taxon>Pseudomonadota</taxon>
        <taxon>Gammaproteobacteria</taxon>
        <taxon>Natronospirales</taxon>
        <taxon>Natronospiraceae</taxon>
        <taxon>Natronospira</taxon>
    </lineage>
</organism>
<evidence type="ECO:0000313" key="3">
    <source>
        <dbReference type="EMBL" id="MEA5445695.1"/>
    </source>
</evidence>
<dbReference type="Pfam" id="PF14321">
    <property type="entry name" value="DUF4382"/>
    <property type="match status" value="1"/>
</dbReference>
<feature type="region of interest" description="Disordered" evidence="1">
    <location>
        <begin position="277"/>
        <end position="296"/>
    </location>
</feature>
<gene>
    <name evidence="3" type="ORF">VCB98_07680</name>
</gene>
<sequence length="296" mass="31226">MNRHTRNLLMIAGGTLMLAGCFDGSSSDGTGTLSLDITDAPVDNATAVVVEFSGVEIQPADGQRISFEFDEIRSIDLLTLQGNDSEPLLEGESVPAGEYEWIRLQVNAVAGTVDSFIEFEDGGQHSLFVPSGSETGLKLVSGFTVPAGGAADFTIDFDLRKSVTNPQGKPDYILKPALRMVNNVDVGSISGTVADAWAADDACSPAVYVYTGHDAEAGSEGSDNPPLTSALVALNDDSGEFEYTVGFLEEADYSAAFTCEADQDDPEEGNDIEFLQKHNSSVTAGEESTVDFGPDV</sequence>
<dbReference type="RefSeq" id="WP_346051391.1">
    <property type="nucleotide sequence ID" value="NZ_JAYGII010000013.1"/>
</dbReference>
<name>A0AAP6MLC5_9GAMM</name>
<evidence type="ECO:0000256" key="1">
    <source>
        <dbReference type="SAM" id="MobiDB-lite"/>
    </source>
</evidence>
<dbReference type="Proteomes" id="UP001302316">
    <property type="component" value="Unassembled WGS sequence"/>
</dbReference>